<evidence type="ECO:0000313" key="2">
    <source>
        <dbReference type="Proteomes" id="UP001501705"/>
    </source>
</evidence>
<protein>
    <submittedName>
        <fullName evidence="1">Uncharacterized protein</fullName>
    </submittedName>
</protein>
<evidence type="ECO:0000313" key="1">
    <source>
        <dbReference type="EMBL" id="GAA1603083.1"/>
    </source>
</evidence>
<comment type="caution">
    <text evidence="1">The sequence shown here is derived from an EMBL/GenBank/DDBJ whole genome shotgun (WGS) entry which is preliminary data.</text>
</comment>
<accession>A0ABP4Q7B3</accession>
<reference evidence="2" key="1">
    <citation type="journal article" date="2019" name="Int. J. Syst. Evol. Microbiol.">
        <title>The Global Catalogue of Microorganisms (GCM) 10K type strain sequencing project: providing services to taxonomists for standard genome sequencing and annotation.</title>
        <authorList>
            <consortium name="The Broad Institute Genomics Platform"/>
            <consortium name="The Broad Institute Genome Sequencing Center for Infectious Disease"/>
            <person name="Wu L."/>
            <person name="Ma J."/>
        </authorList>
    </citation>
    <scope>NUCLEOTIDE SEQUENCE [LARGE SCALE GENOMIC DNA]</scope>
    <source>
        <strain evidence="2">JCM 15572</strain>
    </source>
</reference>
<name>A0ABP4Q7B3_9ACTN</name>
<organism evidence="1 2">
    <name type="scientific">Kribbella hippodromi</name>
    <dbReference type="NCBI Taxonomy" id="434347"/>
    <lineage>
        <taxon>Bacteria</taxon>
        <taxon>Bacillati</taxon>
        <taxon>Actinomycetota</taxon>
        <taxon>Actinomycetes</taxon>
        <taxon>Propionibacteriales</taxon>
        <taxon>Kribbellaceae</taxon>
        <taxon>Kribbella</taxon>
    </lineage>
</organism>
<dbReference type="EMBL" id="BAAAPH010000032">
    <property type="protein sequence ID" value="GAA1603083.1"/>
    <property type="molecule type" value="Genomic_DNA"/>
</dbReference>
<proteinExistence type="predicted"/>
<dbReference type="Proteomes" id="UP001501705">
    <property type="component" value="Unassembled WGS sequence"/>
</dbReference>
<keyword evidence="2" id="KW-1185">Reference proteome</keyword>
<gene>
    <name evidence="1" type="ORF">GCM10009804_69420</name>
</gene>
<sequence length="105" mass="12148">MVMSVEQYPSVIRAREWIDAAGVRWWMRGGELQGKPLARLGRDSGVRVLHVYLDDVREVPPADRISLLERVRLFERGLADDYVDFRSAEFRNTEGQKLLVIEESC</sequence>